<organism evidence="2 3">
    <name type="scientific">Stylonychia lemnae</name>
    <name type="common">Ciliate</name>
    <dbReference type="NCBI Taxonomy" id="5949"/>
    <lineage>
        <taxon>Eukaryota</taxon>
        <taxon>Sar</taxon>
        <taxon>Alveolata</taxon>
        <taxon>Ciliophora</taxon>
        <taxon>Intramacronucleata</taxon>
        <taxon>Spirotrichea</taxon>
        <taxon>Stichotrichia</taxon>
        <taxon>Sporadotrichida</taxon>
        <taxon>Oxytrichidae</taxon>
        <taxon>Stylonychinae</taxon>
        <taxon>Stylonychia</taxon>
    </lineage>
</organism>
<keyword evidence="3" id="KW-1185">Reference proteome</keyword>
<accession>A0A078B8W4</accession>
<name>A0A078B8W4_STYLE</name>
<protein>
    <submittedName>
        <fullName evidence="2">Uncharacterized protein</fullName>
    </submittedName>
</protein>
<dbReference type="AlphaFoldDB" id="A0A078B8W4"/>
<evidence type="ECO:0000313" key="3">
    <source>
        <dbReference type="Proteomes" id="UP000039865"/>
    </source>
</evidence>
<proteinExistence type="predicted"/>
<sequence length="167" mass="19166">MQTYLKYSVLFITLISLLSYSSLQDIVRSNDQSAYVDPAVKRESFQQHRLGKFNPLIPTKTPKPNPTQDKSPLLVVITQQADTTTPTPTPKPTIMPTQYRTTICFWCLKAQNQEPEKNAKKVNLPFDKMIQYGYNLGNQFKNALKQDDDLIIKPNYLLAKIKDQKSQ</sequence>
<dbReference type="EMBL" id="CCKQ01018686">
    <property type="protein sequence ID" value="CDW90666.1"/>
    <property type="molecule type" value="Genomic_DNA"/>
</dbReference>
<evidence type="ECO:0000256" key="1">
    <source>
        <dbReference type="SAM" id="SignalP"/>
    </source>
</evidence>
<dbReference type="Proteomes" id="UP000039865">
    <property type="component" value="Unassembled WGS sequence"/>
</dbReference>
<reference evidence="2 3" key="1">
    <citation type="submission" date="2014-06" db="EMBL/GenBank/DDBJ databases">
        <authorList>
            <person name="Swart Estienne"/>
        </authorList>
    </citation>
    <scope>NUCLEOTIDE SEQUENCE [LARGE SCALE GENOMIC DNA]</scope>
    <source>
        <strain evidence="2 3">130c</strain>
    </source>
</reference>
<feature type="signal peptide" evidence="1">
    <location>
        <begin position="1"/>
        <end position="23"/>
    </location>
</feature>
<gene>
    <name evidence="2" type="primary">Contig9707.g10384</name>
    <name evidence="2" type="ORF">STYLEM_19811</name>
</gene>
<keyword evidence="1" id="KW-0732">Signal</keyword>
<evidence type="ECO:0000313" key="2">
    <source>
        <dbReference type="EMBL" id="CDW90666.1"/>
    </source>
</evidence>
<feature type="chain" id="PRO_5001729946" evidence="1">
    <location>
        <begin position="24"/>
        <end position="167"/>
    </location>
</feature>
<dbReference type="InParanoid" id="A0A078B8W4"/>